<keyword evidence="2" id="KW-1185">Reference proteome</keyword>
<keyword evidence="1" id="KW-0326">Glycosidase</keyword>
<dbReference type="Gene3D" id="1.10.4080.10">
    <property type="entry name" value="ADP-ribosylation/Crystallin J1"/>
    <property type="match status" value="1"/>
</dbReference>
<organism evidence="1 2">
    <name type="scientific">Bacteroides gallinaceum</name>
    <dbReference type="NCBI Taxonomy" id="1462571"/>
    <lineage>
        <taxon>Bacteria</taxon>
        <taxon>Pseudomonadati</taxon>
        <taxon>Bacteroidota</taxon>
        <taxon>Bacteroidia</taxon>
        <taxon>Bacteroidales</taxon>
        <taxon>Bacteroidaceae</taxon>
        <taxon>Bacteroides</taxon>
    </lineage>
</organism>
<dbReference type="InterPro" id="IPR050792">
    <property type="entry name" value="ADP-ribosylglycohydrolase"/>
</dbReference>
<dbReference type="Pfam" id="PF03747">
    <property type="entry name" value="ADP_ribosyl_GH"/>
    <property type="match status" value="1"/>
</dbReference>
<dbReference type="PANTHER" id="PTHR16222">
    <property type="entry name" value="ADP-RIBOSYLGLYCOHYDROLASE"/>
    <property type="match status" value="1"/>
</dbReference>
<dbReference type="SUPFAM" id="SSF101478">
    <property type="entry name" value="ADP-ribosylglycohydrolase"/>
    <property type="match status" value="1"/>
</dbReference>
<sequence>MLNIKETATLYIETKANAESVIATEKADNEQWKIRLKKDRAYPQGSCVKCRKMNEDKLKGAFFGQAIGDALGLGTEFMTKAEVSKHYPDGLNDYAQIVQDYHRSRWEKGSWTDDTDMMLCIAESIVKNKGVDLPDMAQNFKQWFLQHPMGIGRHTYKVLCLGDYVEKPQQAAELVWNMSGKKSASNGAVMRTSVVGLLKEDVEKHAADICRLTHADPRCVGASVIISLVIHSLVYEEQLLPLEILIETGRKYDERIEPYLKLVQAEALEDLDLDDEINIGYTLKTMAAGLWCVYHAPSFEEGLLAVVNEGGDADTNGAVAGSLLGAKYGYDAIPPRYIEGLKHKDVLWRIIRKKECFQR</sequence>
<comment type="caution">
    <text evidence="1">The sequence shown here is derived from an EMBL/GenBank/DDBJ whole genome shotgun (WGS) entry which is preliminary data.</text>
</comment>
<protein>
    <submittedName>
        <fullName evidence="1">ADP-ribosylglycohydrolase family protein</fullName>
        <ecNumber evidence="1">3.2.2.-</ecNumber>
    </submittedName>
</protein>
<reference evidence="1" key="2">
    <citation type="submission" date="2024-05" db="EMBL/GenBank/DDBJ databases">
        <title>Identification and characterization of horizontal gene transfer across gut microbiota members of farm animals based on homology search.</title>
        <authorList>
            <person name="Schwarzerova J."/>
            <person name="Nykrynova M."/>
            <person name="Jureckova K."/>
            <person name="Cejkova D."/>
            <person name="Rychlik I."/>
        </authorList>
    </citation>
    <scope>NUCLEOTIDE SEQUENCE</scope>
    <source>
        <strain evidence="1">84_SSukc20</strain>
    </source>
</reference>
<dbReference type="InterPro" id="IPR036705">
    <property type="entry name" value="Ribosyl_crysJ1_sf"/>
</dbReference>
<accession>A0ABT7X8P2</accession>
<evidence type="ECO:0000313" key="1">
    <source>
        <dbReference type="EMBL" id="MDN0050419.1"/>
    </source>
</evidence>
<dbReference type="EC" id="3.2.2.-" evidence="1"/>
<dbReference type="RefSeq" id="WP_301934952.1">
    <property type="nucleotide sequence ID" value="NZ_JAUEII010000036.1"/>
</dbReference>
<name>A0ABT7X8P2_9BACE</name>
<dbReference type="Proteomes" id="UP001167871">
    <property type="component" value="Unassembled WGS sequence"/>
</dbReference>
<dbReference type="PANTHER" id="PTHR16222:SF28">
    <property type="entry name" value="ADP-RIBOSYLGLYCOHYDROLASE"/>
    <property type="match status" value="1"/>
</dbReference>
<proteinExistence type="predicted"/>
<dbReference type="InterPro" id="IPR005502">
    <property type="entry name" value="Ribosyl_crysJ1"/>
</dbReference>
<reference evidence="1" key="1">
    <citation type="submission" date="2023-06" db="EMBL/GenBank/DDBJ databases">
        <authorList>
            <person name="Zeman M."/>
            <person name="Kubasova T."/>
            <person name="Jahodarova E."/>
            <person name="Nykrynova M."/>
            <person name="Rychlik I."/>
        </authorList>
    </citation>
    <scope>NUCLEOTIDE SEQUENCE</scope>
    <source>
        <strain evidence="1">84_SSukc20</strain>
    </source>
</reference>
<keyword evidence="1" id="KW-0378">Hydrolase</keyword>
<gene>
    <name evidence="1" type="ORF">QVO10_13730</name>
</gene>
<evidence type="ECO:0000313" key="2">
    <source>
        <dbReference type="Proteomes" id="UP001167871"/>
    </source>
</evidence>
<dbReference type="GO" id="GO:0016798">
    <property type="term" value="F:hydrolase activity, acting on glycosyl bonds"/>
    <property type="evidence" value="ECO:0007669"/>
    <property type="project" value="UniProtKB-KW"/>
</dbReference>
<dbReference type="EMBL" id="JAUEII010000036">
    <property type="protein sequence ID" value="MDN0050419.1"/>
    <property type="molecule type" value="Genomic_DNA"/>
</dbReference>